<gene>
    <name evidence="6" type="ORF">ACHHYP_06686</name>
</gene>
<dbReference type="OrthoDB" id="91983at2759"/>
<feature type="transmembrane region" description="Helical" evidence="5">
    <location>
        <begin position="179"/>
        <end position="197"/>
    </location>
</feature>
<evidence type="ECO:0000256" key="2">
    <source>
        <dbReference type="ARBA" id="ARBA00022692"/>
    </source>
</evidence>
<evidence type="ECO:0000256" key="3">
    <source>
        <dbReference type="ARBA" id="ARBA00022989"/>
    </source>
</evidence>
<feature type="transmembrane region" description="Helical" evidence="5">
    <location>
        <begin position="209"/>
        <end position="236"/>
    </location>
</feature>
<feature type="transmembrane region" description="Helical" evidence="5">
    <location>
        <begin position="273"/>
        <end position="295"/>
    </location>
</feature>
<dbReference type="PANTHER" id="PTHR11040">
    <property type="entry name" value="ZINC/IRON TRANSPORTER"/>
    <property type="match status" value="1"/>
</dbReference>
<evidence type="ECO:0000313" key="6">
    <source>
        <dbReference type="EMBL" id="OQR88695.1"/>
    </source>
</evidence>
<evidence type="ECO:0000256" key="5">
    <source>
        <dbReference type="SAM" id="Phobius"/>
    </source>
</evidence>
<dbReference type="AlphaFoldDB" id="A0A1V9YSF2"/>
<reference evidence="6 7" key="1">
    <citation type="journal article" date="2014" name="Genome Biol. Evol.">
        <title>The secreted proteins of Achlya hypogyna and Thraustotheca clavata identify the ancestral oomycete secretome and reveal gene acquisitions by horizontal gene transfer.</title>
        <authorList>
            <person name="Misner I."/>
            <person name="Blouin N."/>
            <person name="Leonard G."/>
            <person name="Richards T.A."/>
            <person name="Lane C.E."/>
        </authorList>
    </citation>
    <scope>NUCLEOTIDE SEQUENCE [LARGE SCALE GENOMIC DNA]</scope>
    <source>
        <strain evidence="6 7">ATCC 48635</strain>
    </source>
</reference>
<keyword evidence="7" id="KW-1185">Reference proteome</keyword>
<keyword evidence="4 5" id="KW-0472">Membrane</keyword>
<proteinExistence type="predicted"/>
<feature type="transmembrane region" description="Helical" evidence="5">
    <location>
        <begin position="315"/>
        <end position="333"/>
    </location>
</feature>
<dbReference type="GO" id="GO:0005886">
    <property type="term" value="C:plasma membrane"/>
    <property type="evidence" value="ECO:0007669"/>
    <property type="project" value="TreeGrafter"/>
</dbReference>
<dbReference type="PANTHER" id="PTHR11040:SF44">
    <property type="entry name" value="PROTEIN ZNTC-RELATED"/>
    <property type="match status" value="1"/>
</dbReference>
<evidence type="ECO:0000256" key="1">
    <source>
        <dbReference type="ARBA" id="ARBA00004141"/>
    </source>
</evidence>
<keyword evidence="2 5" id="KW-0812">Transmembrane</keyword>
<dbReference type="Pfam" id="PF02535">
    <property type="entry name" value="Zip"/>
    <property type="match status" value="1"/>
</dbReference>
<comment type="subcellular location">
    <subcellularLocation>
        <location evidence="1">Membrane</location>
        <topology evidence="1">Multi-pass membrane protein</topology>
    </subcellularLocation>
</comment>
<organism evidence="6 7">
    <name type="scientific">Achlya hypogyna</name>
    <name type="common">Oomycete</name>
    <name type="synonym">Protoachlya hypogyna</name>
    <dbReference type="NCBI Taxonomy" id="1202772"/>
    <lineage>
        <taxon>Eukaryota</taxon>
        <taxon>Sar</taxon>
        <taxon>Stramenopiles</taxon>
        <taxon>Oomycota</taxon>
        <taxon>Saprolegniomycetes</taxon>
        <taxon>Saprolegniales</taxon>
        <taxon>Achlyaceae</taxon>
        <taxon>Achlya</taxon>
    </lineage>
</organism>
<feature type="transmembrane region" description="Helical" evidence="5">
    <location>
        <begin position="61"/>
        <end position="83"/>
    </location>
</feature>
<name>A0A1V9YSF2_ACHHY</name>
<dbReference type="STRING" id="1202772.A0A1V9YSF2"/>
<comment type="caution">
    <text evidence="6">The sequence shown here is derived from an EMBL/GenBank/DDBJ whole genome shotgun (WGS) entry which is preliminary data.</text>
</comment>
<feature type="transmembrane region" description="Helical" evidence="5">
    <location>
        <begin position="95"/>
        <end position="113"/>
    </location>
</feature>
<feature type="transmembrane region" description="Helical" evidence="5">
    <location>
        <begin position="26"/>
        <end position="49"/>
    </location>
</feature>
<keyword evidence="3 5" id="KW-1133">Transmembrane helix</keyword>
<dbReference type="GO" id="GO:0005385">
    <property type="term" value="F:zinc ion transmembrane transporter activity"/>
    <property type="evidence" value="ECO:0007669"/>
    <property type="project" value="TreeGrafter"/>
</dbReference>
<accession>A0A1V9YSF2</accession>
<dbReference type="InterPro" id="IPR003689">
    <property type="entry name" value="ZIP"/>
</dbReference>
<evidence type="ECO:0000313" key="7">
    <source>
        <dbReference type="Proteomes" id="UP000243579"/>
    </source>
</evidence>
<sequence length="334" mass="36231">MPVVVVNYTCAEPRDLDEDYDMGLHIASAFIIFFCSLAGAMLPVISSYVACLRNNRKTMELMNAFGFGVVISTAFVHMLPPAFHNLDSPCLGLPYKGLAMVIVLATIFSMQLLETELVVAMSVPNTSEATTFEEAPAMLAKDNYDDVGSPLGFPRHGTTTRHQEVAVSAQDEAVLRQKFTVAIFEIGVAIHSVLIGVELGVEDDDAFRMLFIALCFHQFFEGVAVGTSAVSAFSGLKTSLGTAFLYALTTPLGVIVGILAADSYSDTSLTALWVRGVLDAIASGILIYTGLIELITYQYTINTDFHGKSTPRRTAHYIFFYMGASVMAIIGYYT</sequence>
<evidence type="ECO:0000256" key="4">
    <source>
        <dbReference type="ARBA" id="ARBA00023136"/>
    </source>
</evidence>
<protein>
    <submittedName>
        <fullName evidence="6">Zinc (Zn2)-Iron (Fe2) Permease (ZIP) Family</fullName>
    </submittedName>
</protein>
<dbReference type="Proteomes" id="UP000243579">
    <property type="component" value="Unassembled WGS sequence"/>
</dbReference>
<dbReference type="EMBL" id="JNBR01001130">
    <property type="protein sequence ID" value="OQR88695.1"/>
    <property type="molecule type" value="Genomic_DNA"/>
</dbReference>
<feature type="transmembrane region" description="Helical" evidence="5">
    <location>
        <begin position="243"/>
        <end position="261"/>
    </location>
</feature>